<organism evidence="1 2">
    <name type="scientific">Lactobacillus equicursoris 66c</name>
    <dbReference type="NCBI Taxonomy" id="872326"/>
    <lineage>
        <taxon>Bacteria</taxon>
        <taxon>Bacillati</taxon>
        <taxon>Bacillota</taxon>
        <taxon>Bacilli</taxon>
        <taxon>Lactobacillales</taxon>
        <taxon>Lactobacillaceae</taxon>
        <taxon>Lactobacillus</taxon>
    </lineage>
</organism>
<name>K0NST1_9LACO</name>
<evidence type="ECO:0000313" key="2">
    <source>
        <dbReference type="Proteomes" id="UP000009325"/>
    </source>
</evidence>
<reference evidence="1 2" key="1">
    <citation type="submission" date="2012-08" db="EMBL/GenBank/DDBJ databases">
        <title>Draft Genome Sequences of Lactobacillus equicursoris CIP 110162T, isolated from thoroughbred racehorse feces and Lactobacillus sp. CRBIP 24.137 isolated from urine of human.</title>
        <authorList>
            <person name="Cousin S."/>
            <person name="Loux V."/>
            <person name="Ma L."/>
            <person name="Creno S."/>
            <person name="Clermont D."/>
            <person name="Bizet C."/>
            <person name="Bouchier C."/>
        </authorList>
    </citation>
    <scope>NUCLEOTIDE SEQUENCE [LARGE SCALE GENOMIC DNA]</scope>
    <source>
        <strain evidence="1 2">66c</strain>
    </source>
</reference>
<accession>K0NST1</accession>
<dbReference type="EMBL" id="CALZ01000126">
    <property type="protein sequence ID" value="CCK84213.1"/>
    <property type="molecule type" value="Genomic_DNA"/>
</dbReference>
<sequence>MKQVTKESKVKSLRTELRKIGSKARHTFTGSFEKTGWKDGYRGSVQTILLLDIKDEHGQVVTAICGSTLRAAL</sequence>
<protein>
    <submittedName>
        <fullName evidence="1">Uncharacterized protein</fullName>
    </submittedName>
</protein>
<evidence type="ECO:0000313" key="1">
    <source>
        <dbReference type="EMBL" id="CCK84213.1"/>
    </source>
</evidence>
<gene>
    <name evidence="1" type="ORF">BN146_08255</name>
</gene>
<dbReference type="OrthoDB" id="2990146at2"/>
<dbReference type="Proteomes" id="UP000009325">
    <property type="component" value="Unassembled WGS sequence"/>
</dbReference>
<comment type="caution">
    <text evidence="1">The sequence shown here is derived from an EMBL/GenBank/DDBJ whole genome shotgun (WGS) entry which is preliminary data.</text>
</comment>
<proteinExistence type="predicted"/>
<dbReference type="AlphaFoldDB" id="K0NST1"/>
<dbReference type="RefSeq" id="WP_009558379.1">
    <property type="nucleotide sequence ID" value="NZ_CALZ01000126.1"/>
</dbReference>